<evidence type="ECO:0000313" key="2">
    <source>
        <dbReference type="Proteomes" id="UP000185655"/>
    </source>
</evidence>
<gene>
    <name evidence="1" type="ORF">SAMN02746068_02084</name>
</gene>
<dbReference type="Proteomes" id="UP000185655">
    <property type="component" value="Unassembled WGS sequence"/>
</dbReference>
<dbReference type="GO" id="GO:0003676">
    <property type="term" value="F:nucleic acid binding"/>
    <property type="evidence" value="ECO:0007669"/>
    <property type="project" value="InterPro"/>
</dbReference>
<dbReference type="AlphaFoldDB" id="A0A1K2HIW3"/>
<organism evidence="1 2">
    <name type="scientific">Pseudolactococcus chungangensis CAU 28 = DSM 22330</name>
    <dbReference type="NCBI Taxonomy" id="1122154"/>
    <lineage>
        <taxon>Bacteria</taxon>
        <taxon>Bacillati</taxon>
        <taxon>Bacillota</taxon>
        <taxon>Bacilli</taxon>
        <taxon>Lactobacillales</taxon>
        <taxon>Streptococcaceae</taxon>
        <taxon>Pseudolactococcus</taxon>
    </lineage>
</organism>
<accession>A0A1K2HIW3</accession>
<dbReference type="RefSeq" id="WP_031367187.1">
    <property type="nucleotide sequence ID" value="NZ_FPKS01000021.1"/>
</dbReference>
<dbReference type="InterPro" id="IPR036397">
    <property type="entry name" value="RNaseH_sf"/>
</dbReference>
<dbReference type="Gene3D" id="3.30.420.10">
    <property type="entry name" value="Ribonuclease H-like superfamily/Ribonuclease H"/>
    <property type="match status" value="1"/>
</dbReference>
<dbReference type="STRING" id="1122154.SAMN02746068_02084"/>
<dbReference type="SUPFAM" id="SSF53098">
    <property type="entry name" value="Ribonuclease H-like"/>
    <property type="match status" value="1"/>
</dbReference>
<proteinExistence type="predicted"/>
<dbReference type="EMBL" id="FPKS01000021">
    <property type="protein sequence ID" value="SFZ76792.1"/>
    <property type="molecule type" value="Genomic_DNA"/>
</dbReference>
<reference evidence="1 2" key="1">
    <citation type="submission" date="2016-11" db="EMBL/GenBank/DDBJ databases">
        <authorList>
            <person name="Jaros S."/>
            <person name="Januszkiewicz K."/>
            <person name="Wedrychowicz H."/>
        </authorList>
    </citation>
    <scope>NUCLEOTIDE SEQUENCE [LARGE SCALE GENOMIC DNA]</scope>
    <source>
        <strain evidence="1 2">DSM 22330</strain>
    </source>
</reference>
<name>A0A1K2HIW3_9LACT</name>
<sequence length="302" mass="35946">MRRKLEYYKLPEELLNPELWNPILIENVPFDKQLEFSRLKDAIYLYLTSEEQVSSILTKFNLSKKRFYSVLDRCLQMKNEYEIYQYEGILNRSNKKYERISYDSVTDKSHVGAFRQLLLNYPSLEQSIGDTHFRRNKKKSTRMLRITQYELFIEELRTLGVKDFEYPFNTSDKAKRSFYNYLKKLDADNYEESMKKEGNEAYQRSKENREPVSLLPQVTRPYAEVELDGHWLDAKFVVTATDINGDTFQVEVIRPWLLVIIDRATRCILGYHLTTSRNYNSQDVLSCIHKAVLLQSFPKNLF</sequence>
<evidence type="ECO:0000313" key="1">
    <source>
        <dbReference type="EMBL" id="SFZ76792.1"/>
    </source>
</evidence>
<dbReference type="InterPro" id="IPR012337">
    <property type="entry name" value="RNaseH-like_sf"/>
</dbReference>
<evidence type="ECO:0008006" key="3">
    <source>
        <dbReference type="Google" id="ProtNLM"/>
    </source>
</evidence>
<protein>
    <recommendedName>
        <fullName evidence="3">Integrase catalytic domain-containing protein</fullName>
    </recommendedName>
</protein>